<organism evidence="1 2">
    <name type="scientific">Streptomyces cellulosae</name>
    <dbReference type="NCBI Taxonomy" id="1968"/>
    <lineage>
        <taxon>Bacteria</taxon>
        <taxon>Bacillati</taxon>
        <taxon>Actinomycetota</taxon>
        <taxon>Actinomycetes</taxon>
        <taxon>Kitasatosporales</taxon>
        <taxon>Streptomycetaceae</taxon>
        <taxon>Streptomyces</taxon>
    </lineage>
</organism>
<evidence type="ECO:0008006" key="3">
    <source>
        <dbReference type="Google" id="ProtNLM"/>
    </source>
</evidence>
<comment type="caution">
    <text evidence="1">The sequence shown here is derived from an EMBL/GenBank/DDBJ whole genome shotgun (WGS) entry which is preliminary data.</text>
</comment>
<evidence type="ECO:0000313" key="1">
    <source>
        <dbReference type="EMBL" id="MFI5680873.1"/>
    </source>
</evidence>
<accession>A0ABW7YEP5</accession>
<gene>
    <name evidence="1" type="ORF">ACIA8P_40790</name>
</gene>
<dbReference type="RefSeq" id="WP_398661239.1">
    <property type="nucleotide sequence ID" value="NZ_JBITDC010000024.1"/>
</dbReference>
<sequence>MLLAVGALVGILAGLTGFAGLGLGIAALALRQQKPVPVQPPWMAPV</sequence>
<dbReference type="Proteomes" id="UP001612415">
    <property type="component" value="Unassembled WGS sequence"/>
</dbReference>
<reference evidence="1 2" key="1">
    <citation type="submission" date="2024-10" db="EMBL/GenBank/DDBJ databases">
        <title>The Natural Products Discovery Center: Release of the First 8490 Sequenced Strains for Exploring Actinobacteria Biosynthetic Diversity.</title>
        <authorList>
            <person name="Kalkreuter E."/>
            <person name="Kautsar S.A."/>
            <person name="Yang D."/>
            <person name="Bader C.D."/>
            <person name="Teijaro C.N."/>
            <person name="Fluegel L."/>
            <person name="Davis C.M."/>
            <person name="Simpson J.R."/>
            <person name="Lauterbach L."/>
            <person name="Steele A.D."/>
            <person name="Gui C."/>
            <person name="Meng S."/>
            <person name="Li G."/>
            <person name="Viehrig K."/>
            <person name="Ye F."/>
            <person name="Su P."/>
            <person name="Kiefer A.F."/>
            <person name="Nichols A."/>
            <person name="Cepeda A.J."/>
            <person name="Yan W."/>
            <person name="Fan B."/>
            <person name="Jiang Y."/>
            <person name="Adhikari A."/>
            <person name="Zheng C.-J."/>
            <person name="Schuster L."/>
            <person name="Cowan T.M."/>
            <person name="Smanski M.J."/>
            <person name="Chevrette M.G."/>
            <person name="De Carvalho L.P.S."/>
            <person name="Shen B."/>
        </authorList>
    </citation>
    <scope>NUCLEOTIDE SEQUENCE [LARGE SCALE GENOMIC DNA]</scope>
    <source>
        <strain evidence="1 2">NPDC051599</strain>
    </source>
</reference>
<keyword evidence="2" id="KW-1185">Reference proteome</keyword>
<evidence type="ECO:0000313" key="2">
    <source>
        <dbReference type="Proteomes" id="UP001612415"/>
    </source>
</evidence>
<dbReference type="EMBL" id="JBITDC010000024">
    <property type="protein sequence ID" value="MFI5680873.1"/>
    <property type="molecule type" value="Genomic_DNA"/>
</dbReference>
<proteinExistence type="predicted"/>
<name>A0ABW7YEP5_STRCE</name>
<protein>
    <recommendedName>
        <fullName evidence="3">DUF4126 domain-containing protein</fullName>
    </recommendedName>
</protein>